<reference evidence="2 3" key="1">
    <citation type="submission" date="2013-09" db="EMBL/GenBank/DDBJ databases">
        <authorList>
            <person name="Zeng Z."/>
            <person name="Chen C."/>
        </authorList>
    </citation>
    <scope>NUCLEOTIDE SEQUENCE [LARGE SCALE GENOMIC DNA]</scope>
    <source>
        <strain evidence="2 3">F44-8</strain>
    </source>
</reference>
<comment type="caution">
    <text evidence="2">The sequence shown here is derived from an EMBL/GenBank/DDBJ whole genome shotgun (WGS) entry which is preliminary data.</text>
</comment>
<gene>
    <name evidence="2" type="ORF">Q763_07585</name>
</gene>
<organism evidence="2 3">
    <name type="scientific">Flavobacterium beibuense F44-8</name>
    <dbReference type="NCBI Taxonomy" id="1406840"/>
    <lineage>
        <taxon>Bacteria</taxon>
        <taxon>Pseudomonadati</taxon>
        <taxon>Bacteroidota</taxon>
        <taxon>Flavobacteriia</taxon>
        <taxon>Flavobacteriales</taxon>
        <taxon>Flavobacteriaceae</taxon>
        <taxon>Flavobacterium</taxon>
    </lineage>
</organism>
<dbReference type="Proteomes" id="UP000030129">
    <property type="component" value="Unassembled WGS sequence"/>
</dbReference>
<sequence>MKKALFALFLLAIALQSCDTKPETVSNNDIDPKLREVIKAKNDSLFEALSNSSTKVFSVLGSDRFNENLTANLSDVIWPFRKGMLETDHEVYEEFYSKHTKVNHEATILSSQHNYKLQFVNQNYETYVSLLKSTYRDVTDYLVTVIYEKIDNKWKITHITMGTLGSYDKDANDLFNDAKKFHDNGYDIDALHHASMAKGSLEPAKNLIKYNFAKDIDDFGEKLSNEINRTYPLPDTLFQIQSKPVVLDLKVVQNAEGVFPLISYESQIPPNDETSLNNEFEVVKKEIQKKYKIDYSQKFVYYRAYNKNAQGLLSESKTFTETK</sequence>
<dbReference type="eggNOG" id="ENOG5032XJH">
    <property type="taxonomic scope" value="Bacteria"/>
</dbReference>
<accession>A0A0A2LZE8</accession>
<evidence type="ECO:0000256" key="1">
    <source>
        <dbReference type="SAM" id="SignalP"/>
    </source>
</evidence>
<evidence type="ECO:0008006" key="4">
    <source>
        <dbReference type="Google" id="ProtNLM"/>
    </source>
</evidence>
<proteinExistence type="predicted"/>
<feature type="chain" id="PRO_5002002679" description="SnoaL-like domain-containing protein" evidence="1">
    <location>
        <begin position="20"/>
        <end position="323"/>
    </location>
</feature>
<keyword evidence="1" id="KW-0732">Signal</keyword>
<dbReference type="RefSeq" id="WP_035132774.1">
    <property type="nucleotide sequence ID" value="NZ_JRLV01000007.1"/>
</dbReference>
<dbReference type="PROSITE" id="PS51257">
    <property type="entry name" value="PROKAR_LIPOPROTEIN"/>
    <property type="match status" value="1"/>
</dbReference>
<name>A0A0A2LZE8_9FLAO</name>
<feature type="signal peptide" evidence="1">
    <location>
        <begin position="1"/>
        <end position="19"/>
    </location>
</feature>
<dbReference type="AlphaFoldDB" id="A0A0A2LZE8"/>
<evidence type="ECO:0000313" key="3">
    <source>
        <dbReference type="Proteomes" id="UP000030129"/>
    </source>
</evidence>
<keyword evidence="3" id="KW-1185">Reference proteome</keyword>
<evidence type="ECO:0000313" key="2">
    <source>
        <dbReference type="EMBL" id="KGO81500.1"/>
    </source>
</evidence>
<dbReference type="EMBL" id="JRLV01000007">
    <property type="protein sequence ID" value="KGO81500.1"/>
    <property type="molecule type" value="Genomic_DNA"/>
</dbReference>
<dbReference type="STRING" id="1406840.Q763_07585"/>
<protein>
    <recommendedName>
        <fullName evidence="4">SnoaL-like domain-containing protein</fullName>
    </recommendedName>
</protein>